<dbReference type="PROSITE" id="PS50005">
    <property type="entry name" value="TPR"/>
    <property type="match status" value="1"/>
</dbReference>
<dbReference type="InterPro" id="IPR011990">
    <property type="entry name" value="TPR-like_helical_dom_sf"/>
</dbReference>
<dbReference type="EMBL" id="HBKR01034506">
    <property type="protein sequence ID" value="CAE2332095.1"/>
    <property type="molecule type" value="Transcribed_RNA"/>
</dbReference>
<dbReference type="AlphaFoldDB" id="A0A7S4PEG6"/>
<gene>
    <name evidence="2" type="ORF">NAES01612_LOCUS22579</name>
</gene>
<sequence length="145" mass="15776">MLNVAESVLRGEILYRKGEFAEAFKELTKAVKLDDSLVYDEPWGWMVPARHALGALLLEQGELDESISVFEKDLQKMPANIWALIGLRDALRRRGNPRDLDRADILAKVARVKGRGKNVSIPKAACACATVAGASAPQKGGCCGK</sequence>
<dbReference type="SUPFAM" id="SSF48452">
    <property type="entry name" value="TPR-like"/>
    <property type="match status" value="1"/>
</dbReference>
<proteinExistence type="predicted"/>
<protein>
    <recommendedName>
        <fullName evidence="3">Tetratricopeptide repeat protein</fullName>
    </recommendedName>
</protein>
<accession>A0A7S4PEG6</accession>
<evidence type="ECO:0000313" key="2">
    <source>
        <dbReference type="EMBL" id="CAE2332095.1"/>
    </source>
</evidence>
<keyword evidence="1" id="KW-0802">TPR repeat</keyword>
<dbReference type="Gene3D" id="1.25.40.10">
    <property type="entry name" value="Tetratricopeptide repeat domain"/>
    <property type="match status" value="1"/>
</dbReference>
<dbReference type="InterPro" id="IPR019734">
    <property type="entry name" value="TPR_rpt"/>
</dbReference>
<evidence type="ECO:0008006" key="3">
    <source>
        <dbReference type="Google" id="ProtNLM"/>
    </source>
</evidence>
<evidence type="ECO:0000256" key="1">
    <source>
        <dbReference type="PROSITE-ProRule" id="PRU00339"/>
    </source>
</evidence>
<feature type="repeat" description="TPR" evidence="1">
    <location>
        <begin position="47"/>
        <end position="80"/>
    </location>
</feature>
<dbReference type="SMART" id="SM00028">
    <property type="entry name" value="TPR"/>
    <property type="match status" value="2"/>
</dbReference>
<dbReference type="PANTHER" id="PTHR45588">
    <property type="entry name" value="TPR DOMAIN-CONTAINING PROTEIN"/>
    <property type="match status" value="1"/>
</dbReference>
<name>A0A7S4PEG6_9EUKA</name>
<organism evidence="2">
    <name type="scientific">Paramoeba aestuarina</name>
    <dbReference type="NCBI Taxonomy" id="180227"/>
    <lineage>
        <taxon>Eukaryota</taxon>
        <taxon>Amoebozoa</taxon>
        <taxon>Discosea</taxon>
        <taxon>Flabellinia</taxon>
        <taxon>Dactylopodida</taxon>
        <taxon>Paramoebidae</taxon>
        <taxon>Paramoeba</taxon>
    </lineage>
</organism>
<dbReference type="PANTHER" id="PTHR45588:SF1">
    <property type="entry name" value="WW DOMAIN-CONTAINING PROTEIN"/>
    <property type="match status" value="1"/>
</dbReference>
<dbReference type="Pfam" id="PF13181">
    <property type="entry name" value="TPR_8"/>
    <property type="match status" value="1"/>
</dbReference>
<reference evidence="2" key="1">
    <citation type="submission" date="2021-01" db="EMBL/GenBank/DDBJ databases">
        <authorList>
            <person name="Corre E."/>
            <person name="Pelletier E."/>
            <person name="Niang G."/>
            <person name="Scheremetjew M."/>
            <person name="Finn R."/>
            <person name="Kale V."/>
            <person name="Holt S."/>
            <person name="Cochrane G."/>
            <person name="Meng A."/>
            <person name="Brown T."/>
            <person name="Cohen L."/>
        </authorList>
    </citation>
    <scope>NUCLEOTIDE SEQUENCE</scope>
    <source>
        <strain evidence="2">SoJaBio B1-5/56/2</strain>
    </source>
</reference>